<dbReference type="InterPro" id="IPR000644">
    <property type="entry name" value="CBS_dom"/>
</dbReference>
<feature type="domain" description="CBS" evidence="2">
    <location>
        <begin position="99"/>
        <end position="155"/>
    </location>
</feature>
<feature type="domain" description="CBS" evidence="2">
    <location>
        <begin position="172"/>
        <end position="235"/>
    </location>
</feature>
<dbReference type="Proteomes" id="UP000321574">
    <property type="component" value="Unassembled WGS sequence"/>
</dbReference>
<evidence type="ECO:0000313" key="4">
    <source>
        <dbReference type="Proteomes" id="UP000321574"/>
    </source>
</evidence>
<sequence>MVKNSDRFLIAFNRIEKELRGMVQKKDLGFSRLVKITSKHHAILKRYRDDLLEFAQLRNAIVHNRVDTEYAIAEPHISVVEQIEWIEEEITKPQLVYPMFAKKVITFQKRDCLATLLQVMKENNLSKFPIYDGGKFQGVLSEKGIAIWLGHQVKLEKVQLQETTVGAVLAYQEKDTAAFIHQQASVYEAQELFTSQIGKGKRLDALIITKHAKTNEKLLGIITPRDIIDTVSNEW</sequence>
<dbReference type="InterPro" id="IPR046342">
    <property type="entry name" value="CBS_dom_sf"/>
</dbReference>
<dbReference type="AlphaFoldDB" id="A0A5C8NSN6"/>
<reference evidence="3 4" key="1">
    <citation type="submission" date="2019-06" db="EMBL/GenBank/DDBJ databases">
        <title>Cerasibacillus sp. nov., isolated from maize field.</title>
        <authorList>
            <person name="Lin S.-Y."/>
            <person name="Tsai C.-F."/>
            <person name="Young C.-C."/>
        </authorList>
    </citation>
    <scope>NUCLEOTIDE SEQUENCE [LARGE SCALE GENOMIC DNA]</scope>
    <source>
        <strain evidence="3 4">CC-CFT480</strain>
    </source>
</reference>
<organism evidence="3 4">
    <name type="scientific">Cerasibacillus terrae</name>
    <dbReference type="NCBI Taxonomy" id="2498845"/>
    <lineage>
        <taxon>Bacteria</taxon>
        <taxon>Bacillati</taxon>
        <taxon>Bacillota</taxon>
        <taxon>Bacilli</taxon>
        <taxon>Bacillales</taxon>
        <taxon>Bacillaceae</taxon>
        <taxon>Cerasibacillus</taxon>
    </lineage>
</organism>
<dbReference type="PROSITE" id="PS51371">
    <property type="entry name" value="CBS"/>
    <property type="match status" value="2"/>
</dbReference>
<dbReference type="SMART" id="SM00116">
    <property type="entry name" value="CBS"/>
    <property type="match status" value="2"/>
</dbReference>
<dbReference type="EMBL" id="VDUW01000005">
    <property type="protein sequence ID" value="TXL64384.1"/>
    <property type="molecule type" value="Genomic_DNA"/>
</dbReference>
<dbReference type="OrthoDB" id="49104at2"/>
<accession>A0A5C8NSN6</accession>
<dbReference type="SUPFAM" id="SSF54631">
    <property type="entry name" value="CBS-domain pair"/>
    <property type="match status" value="1"/>
</dbReference>
<name>A0A5C8NSN6_9BACI</name>
<keyword evidence="1" id="KW-0129">CBS domain</keyword>
<evidence type="ECO:0000256" key="1">
    <source>
        <dbReference type="PROSITE-ProRule" id="PRU00703"/>
    </source>
</evidence>
<evidence type="ECO:0000259" key="2">
    <source>
        <dbReference type="PROSITE" id="PS51371"/>
    </source>
</evidence>
<keyword evidence="4" id="KW-1185">Reference proteome</keyword>
<evidence type="ECO:0000313" key="3">
    <source>
        <dbReference type="EMBL" id="TXL64384.1"/>
    </source>
</evidence>
<comment type="caution">
    <text evidence="3">The sequence shown here is derived from an EMBL/GenBank/DDBJ whole genome shotgun (WGS) entry which is preliminary data.</text>
</comment>
<proteinExistence type="predicted"/>
<dbReference type="Pfam" id="PF00571">
    <property type="entry name" value="CBS"/>
    <property type="match status" value="1"/>
</dbReference>
<gene>
    <name evidence="3" type="ORF">FHP05_08635</name>
</gene>
<dbReference type="RefSeq" id="WP_147667128.1">
    <property type="nucleotide sequence ID" value="NZ_VDUW01000005.1"/>
</dbReference>
<protein>
    <submittedName>
        <fullName evidence="3">CBS domain-containing protein</fullName>
    </submittedName>
</protein>
<dbReference type="Gene3D" id="3.10.580.10">
    <property type="entry name" value="CBS-domain"/>
    <property type="match status" value="1"/>
</dbReference>